<comment type="catalytic activity">
    <reaction evidence="8">
        <text>adenosine + phosphate = alpha-D-ribose 1-phosphate + adenine</text>
        <dbReference type="Rhea" id="RHEA:27642"/>
        <dbReference type="ChEBI" id="CHEBI:16335"/>
        <dbReference type="ChEBI" id="CHEBI:16708"/>
        <dbReference type="ChEBI" id="CHEBI:43474"/>
        <dbReference type="ChEBI" id="CHEBI:57720"/>
        <dbReference type="EC" id="2.4.2.1"/>
    </reaction>
    <physiologicalReaction direction="left-to-right" evidence="8">
        <dbReference type="Rhea" id="RHEA:27643"/>
    </physiologicalReaction>
</comment>
<evidence type="ECO:0000256" key="7">
    <source>
        <dbReference type="ARBA" id="ARBA00047989"/>
    </source>
</evidence>
<evidence type="ECO:0000256" key="9">
    <source>
        <dbReference type="ARBA" id="ARBA00049893"/>
    </source>
</evidence>
<comment type="catalytic activity">
    <reaction evidence="1">
        <text>inosine + phosphate = alpha-D-ribose 1-phosphate + hypoxanthine</text>
        <dbReference type="Rhea" id="RHEA:27646"/>
        <dbReference type="ChEBI" id="CHEBI:17368"/>
        <dbReference type="ChEBI" id="CHEBI:17596"/>
        <dbReference type="ChEBI" id="CHEBI:43474"/>
        <dbReference type="ChEBI" id="CHEBI:57720"/>
        <dbReference type="EC" id="2.4.2.1"/>
    </reaction>
    <physiologicalReaction direction="left-to-right" evidence="1">
        <dbReference type="Rhea" id="RHEA:27647"/>
    </physiologicalReaction>
</comment>
<comment type="catalytic activity">
    <reaction evidence="9">
        <text>S-methyl-5'-thioadenosine + phosphate = 5-(methylsulfanyl)-alpha-D-ribose 1-phosphate + adenine</text>
        <dbReference type="Rhea" id="RHEA:11852"/>
        <dbReference type="ChEBI" id="CHEBI:16708"/>
        <dbReference type="ChEBI" id="CHEBI:17509"/>
        <dbReference type="ChEBI" id="CHEBI:43474"/>
        <dbReference type="ChEBI" id="CHEBI:58533"/>
        <dbReference type="EC" id="2.4.2.28"/>
    </reaction>
    <physiologicalReaction direction="left-to-right" evidence="9">
        <dbReference type="Rhea" id="RHEA:11853"/>
    </physiologicalReaction>
</comment>
<dbReference type="HOGENOM" id="CLU_065784_0_0_10"/>
<dbReference type="InterPro" id="IPR038371">
    <property type="entry name" value="Cu_polyphenol_OxRdtase_sf"/>
</dbReference>
<evidence type="ECO:0000256" key="2">
    <source>
        <dbReference type="ARBA" id="ARBA00007353"/>
    </source>
</evidence>
<dbReference type="PANTHER" id="PTHR30616">
    <property type="entry name" value="UNCHARACTERIZED PROTEIN YFIH"/>
    <property type="match status" value="1"/>
</dbReference>
<dbReference type="STRING" id="324925.Ppha_2888"/>
<evidence type="ECO:0000256" key="8">
    <source>
        <dbReference type="ARBA" id="ARBA00048968"/>
    </source>
</evidence>
<dbReference type="AlphaFoldDB" id="B4SH43"/>
<keyword evidence="3" id="KW-0808">Transferase</keyword>
<evidence type="ECO:0000313" key="11">
    <source>
        <dbReference type="EMBL" id="ACF45031.1"/>
    </source>
</evidence>
<evidence type="ECO:0000256" key="5">
    <source>
        <dbReference type="ARBA" id="ARBA00022801"/>
    </source>
</evidence>
<dbReference type="InterPro" id="IPR003730">
    <property type="entry name" value="Cu_polyphenol_OxRdtase"/>
</dbReference>
<keyword evidence="5" id="KW-0378">Hydrolase</keyword>
<keyword evidence="6" id="KW-0862">Zinc</keyword>
<dbReference type="eggNOG" id="COG1496">
    <property type="taxonomic scope" value="Bacteria"/>
</dbReference>
<comment type="catalytic activity">
    <reaction evidence="7">
        <text>adenosine + H2O + H(+) = inosine + NH4(+)</text>
        <dbReference type="Rhea" id="RHEA:24408"/>
        <dbReference type="ChEBI" id="CHEBI:15377"/>
        <dbReference type="ChEBI" id="CHEBI:15378"/>
        <dbReference type="ChEBI" id="CHEBI:16335"/>
        <dbReference type="ChEBI" id="CHEBI:17596"/>
        <dbReference type="ChEBI" id="CHEBI:28938"/>
        <dbReference type="EC" id="3.5.4.4"/>
    </reaction>
    <physiologicalReaction direction="left-to-right" evidence="7">
        <dbReference type="Rhea" id="RHEA:24409"/>
    </physiologicalReaction>
</comment>
<reference evidence="11 12" key="1">
    <citation type="submission" date="2008-06" db="EMBL/GenBank/DDBJ databases">
        <title>Complete sequence of Pelodictyon phaeoclathratiforme BU-1.</title>
        <authorList>
            <consortium name="US DOE Joint Genome Institute"/>
            <person name="Lucas S."/>
            <person name="Copeland A."/>
            <person name="Lapidus A."/>
            <person name="Glavina del Rio T."/>
            <person name="Dalin E."/>
            <person name="Tice H."/>
            <person name="Bruce D."/>
            <person name="Goodwin L."/>
            <person name="Pitluck S."/>
            <person name="Schmutz J."/>
            <person name="Larimer F."/>
            <person name="Land M."/>
            <person name="Hauser L."/>
            <person name="Kyrpides N."/>
            <person name="Mikhailova N."/>
            <person name="Liu Z."/>
            <person name="Li T."/>
            <person name="Zhao F."/>
            <person name="Overmann J."/>
            <person name="Bryant D.A."/>
            <person name="Richardson P."/>
        </authorList>
    </citation>
    <scope>NUCLEOTIDE SEQUENCE [LARGE SCALE GENOMIC DNA]</scope>
    <source>
        <strain evidence="12">DSM 5477 / BU-1</strain>
    </source>
</reference>
<keyword evidence="4" id="KW-0479">Metal-binding</keyword>
<evidence type="ECO:0000256" key="10">
    <source>
        <dbReference type="RuleBase" id="RU361274"/>
    </source>
</evidence>
<name>B4SH43_PELPB</name>
<dbReference type="Gene3D" id="3.60.140.10">
    <property type="entry name" value="CNF1/YfiH-like putative cysteine hydrolases"/>
    <property type="match status" value="1"/>
</dbReference>
<dbReference type="NCBIfam" id="TIGR00726">
    <property type="entry name" value="peptidoglycan editing factor PgeF"/>
    <property type="match status" value="1"/>
</dbReference>
<evidence type="ECO:0000256" key="6">
    <source>
        <dbReference type="ARBA" id="ARBA00022833"/>
    </source>
</evidence>
<gene>
    <name evidence="11" type="ordered locus">Ppha_2888</name>
</gene>
<evidence type="ECO:0000256" key="3">
    <source>
        <dbReference type="ARBA" id="ARBA00022679"/>
    </source>
</evidence>
<dbReference type="GO" id="GO:0016787">
    <property type="term" value="F:hydrolase activity"/>
    <property type="evidence" value="ECO:0007669"/>
    <property type="project" value="UniProtKB-KW"/>
</dbReference>
<evidence type="ECO:0000313" key="12">
    <source>
        <dbReference type="Proteomes" id="UP000002724"/>
    </source>
</evidence>
<dbReference type="SUPFAM" id="SSF64438">
    <property type="entry name" value="CNF1/YfiH-like putative cysteine hydrolases"/>
    <property type="match status" value="1"/>
</dbReference>
<dbReference type="PANTHER" id="PTHR30616:SF2">
    <property type="entry name" value="PURINE NUCLEOSIDE PHOSPHORYLASE LACC1"/>
    <property type="match status" value="1"/>
</dbReference>
<sequence>MNPKTSVSAAQTALSEKYIVPECFRHYDELIALQSTRNGGVSEGAYCSLNVGRNTLDGEEKVRENTRRLCTAAGIDPERMVFSDQVHGTEILCAEKPGHYRGYDALITDKKELYLCIFTADCYPLLIYDPRHKVTGAIHAGWRGSAGNIVIKTIEAMRMNFNSLPAECVAYIGTGISPGAYEVSREVAMEFPPDSRQRSTRSQDEEKYLLDLGMINYRQLLTSGIPPSNIERSALCSAGDSNLFFSYRRDQGITGRMVSLIGVRFSEHGQHE</sequence>
<dbReference type="KEGG" id="pph:Ppha_2888"/>
<comment type="similarity">
    <text evidence="2 10">Belongs to the purine nucleoside phosphorylase YfiH/LACC1 family.</text>
</comment>
<keyword evidence="12" id="KW-1185">Reference proteome</keyword>
<proteinExistence type="inferred from homology"/>
<dbReference type="CDD" id="cd16833">
    <property type="entry name" value="YfiH"/>
    <property type="match status" value="1"/>
</dbReference>
<dbReference type="InterPro" id="IPR011324">
    <property type="entry name" value="Cytotoxic_necrot_fac-like_cat"/>
</dbReference>
<dbReference type="Pfam" id="PF02578">
    <property type="entry name" value="Cu-oxidase_4"/>
    <property type="match status" value="1"/>
</dbReference>
<organism evidence="11 12">
    <name type="scientific">Pelodictyon phaeoclathratiforme (strain DSM 5477 / BU-1)</name>
    <dbReference type="NCBI Taxonomy" id="324925"/>
    <lineage>
        <taxon>Bacteria</taxon>
        <taxon>Pseudomonadati</taxon>
        <taxon>Chlorobiota</taxon>
        <taxon>Chlorobiia</taxon>
        <taxon>Chlorobiales</taxon>
        <taxon>Chlorobiaceae</taxon>
        <taxon>Chlorobium/Pelodictyon group</taxon>
        <taxon>Pelodictyon</taxon>
    </lineage>
</organism>
<accession>B4SH43</accession>
<dbReference type="Proteomes" id="UP000002724">
    <property type="component" value="Chromosome"/>
</dbReference>
<dbReference type="EMBL" id="CP001110">
    <property type="protein sequence ID" value="ACF45031.1"/>
    <property type="molecule type" value="Genomic_DNA"/>
</dbReference>
<evidence type="ECO:0000256" key="4">
    <source>
        <dbReference type="ARBA" id="ARBA00022723"/>
    </source>
</evidence>
<dbReference type="GO" id="GO:0017061">
    <property type="term" value="F:S-methyl-5-thioadenosine phosphorylase activity"/>
    <property type="evidence" value="ECO:0007669"/>
    <property type="project" value="UniProtKB-EC"/>
</dbReference>
<protein>
    <recommendedName>
        <fullName evidence="10">Purine nucleoside phosphorylase</fullName>
    </recommendedName>
</protein>
<dbReference type="GO" id="GO:0005507">
    <property type="term" value="F:copper ion binding"/>
    <property type="evidence" value="ECO:0007669"/>
    <property type="project" value="TreeGrafter"/>
</dbReference>
<dbReference type="OrthoDB" id="4279at2"/>
<evidence type="ECO:0000256" key="1">
    <source>
        <dbReference type="ARBA" id="ARBA00000553"/>
    </source>
</evidence>
<dbReference type="RefSeq" id="WP_012509499.1">
    <property type="nucleotide sequence ID" value="NC_011060.1"/>
</dbReference>